<proteinExistence type="predicted"/>
<name>A0A915JUT4_ROMCU</name>
<evidence type="ECO:0000313" key="2">
    <source>
        <dbReference type="Proteomes" id="UP000887565"/>
    </source>
</evidence>
<protein>
    <submittedName>
        <fullName evidence="3">Uncharacterized protein</fullName>
    </submittedName>
</protein>
<keyword evidence="2" id="KW-1185">Reference proteome</keyword>
<evidence type="ECO:0000313" key="3">
    <source>
        <dbReference type="WBParaSite" id="nRc.2.0.1.t29552-RA"/>
    </source>
</evidence>
<accession>A0A915JUT4</accession>
<sequence length="170" mass="19336">MLGTLLMASCIGKSPCKSKKWMASDTFDRQERRAKGPGASLQSASFGKPARESNQHKYTLLDVAAYFTGRNTLFAVIPASRRTTMEVFFVKLAMTKKQKLRVALDGRIHFLFSKMKKLDTLLPIICQQTAPILVPFPVERQRRRFGTPHDDMLHVSPSQFWTKSDNNDEK</sequence>
<evidence type="ECO:0000256" key="1">
    <source>
        <dbReference type="SAM" id="MobiDB-lite"/>
    </source>
</evidence>
<dbReference type="AlphaFoldDB" id="A0A915JUT4"/>
<dbReference type="WBParaSite" id="nRc.2.0.1.t29552-RA">
    <property type="protein sequence ID" value="nRc.2.0.1.t29552-RA"/>
    <property type="gene ID" value="nRc.2.0.1.g29552"/>
</dbReference>
<feature type="region of interest" description="Disordered" evidence="1">
    <location>
        <begin position="29"/>
        <end position="50"/>
    </location>
</feature>
<organism evidence="2 3">
    <name type="scientific">Romanomermis culicivorax</name>
    <name type="common">Nematode worm</name>
    <dbReference type="NCBI Taxonomy" id="13658"/>
    <lineage>
        <taxon>Eukaryota</taxon>
        <taxon>Metazoa</taxon>
        <taxon>Ecdysozoa</taxon>
        <taxon>Nematoda</taxon>
        <taxon>Enoplea</taxon>
        <taxon>Dorylaimia</taxon>
        <taxon>Mermithida</taxon>
        <taxon>Mermithoidea</taxon>
        <taxon>Mermithidae</taxon>
        <taxon>Romanomermis</taxon>
    </lineage>
</organism>
<dbReference type="Proteomes" id="UP000887565">
    <property type="component" value="Unplaced"/>
</dbReference>
<reference evidence="3" key="1">
    <citation type="submission" date="2022-11" db="UniProtKB">
        <authorList>
            <consortium name="WormBaseParasite"/>
        </authorList>
    </citation>
    <scope>IDENTIFICATION</scope>
</reference>